<dbReference type="SUPFAM" id="SSF75217">
    <property type="entry name" value="alpha/beta knot"/>
    <property type="match status" value="1"/>
</dbReference>
<protein>
    <recommendedName>
        <fullName evidence="5">Ribosomal RNA large subunit methyltransferase H</fullName>
        <ecNumber evidence="5">2.1.1.177</ecNumber>
    </recommendedName>
    <alternativeName>
        <fullName evidence="5">23S rRNA (pseudouridine1915-N3)-methyltransferase</fullName>
    </alternativeName>
    <alternativeName>
        <fullName evidence="5">23S rRNA m3Psi1915 methyltransferase</fullName>
    </alternativeName>
    <alternativeName>
        <fullName evidence="5">rRNA (pseudouridine-N3-)-methyltransferase RlmH</fullName>
    </alternativeName>
</protein>
<evidence type="ECO:0000256" key="5">
    <source>
        <dbReference type="HAMAP-Rule" id="MF_00658"/>
    </source>
</evidence>
<feature type="binding site" evidence="5">
    <location>
        <position position="66"/>
    </location>
    <ligand>
        <name>S-adenosyl-L-methionine</name>
        <dbReference type="ChEBI" id="CHEBI:59789"/>
    </ligand>
</feature>
<dbReference type="PANTHER" id="PTHR33603:SF1">
    <property type="entry name" value="RIBOSOMAL RNA LARGE SUBUNIT METHYLTRANSFERASE H"/>
    <property type="match status" value="1"/>
</dbReference>
<evidence type="ECO:0000256" key="4">
    <source>
        <dbReference type="ARBA" id="ARBA00038303"/>
    </source>
</evidence>
<organism evidence="6 7">
    <name type="scientific">Granulicella aggregans</name>
    <dbReference type="NCBI Taxonomy" id="474949"/>
    <lineage>
        <taxon>Bacteria</taxon>
        <taxon>Pseudomonadati</taxon>
        <taxon>Acidobacteriota</taxon>
        <taxon>Terriglobia</taxon>
        <taxon>Terriglobales</taxon>
        <taxon>Acidobacteriaceae</taxon>
        <taxon>Granulicella</taxon>
    </lineage>
</organism>
<comment type="subunit">
    <text evidence="5">Homodimer.</text>
</comment>
<keyword evidence="1 5" id="KW-0489">Methyltransferase</keyword>
<sequence>MKITLAAIVPRRNRSKADAFETLIADYTKRAARYVSTETQLFESESEFVMWLGGQAGRVAPYAILLDSRGKQLSSEELATLLGGHRDQGTQRVVLAIGPADGWSAERRGQAGMLLSLGRITLPHQLARVVLAEQVYRGLSILAGHPYHSGH</sequence>
<comment type="function">
    <text evidence="5">Specifically methylates the pseudouridine at position 1915 (m3Psi1915) in 23S rRNA.</text>
</comment>
<evidence type="ECO:0000256" key="2">
    <source>
        <dbReference type="ARBA" id="ARBA00022679"/>
    </source>
</evidence>
<comment type="similarity">
    <text evidence="4 5">Belongs to the RNA methyltransferase RlmH family.</text>
</comment>
<feature type="binding site" evidence="5">
    <location>
        <begin position="117"/>
        <end position="122"/>
    </location>
    <ligand>
        <name>S-adenosyl-L-methionine</name>
        <dbReference type="ChEBI" id="CHEBI:59789"/>
    </ligand>
</feature>
<dbReference type="Gene3D" id="3.40.1280.10">
    <property type="match status" value="1"/>
</dbReference>
<keyword evidence="5" id="KW-0698">rRNA processing</keyword>
<feature type="binding site" evidence="5">
    <location>
        <position position="98"/>
    </location>
    <ligand>
        <name>S-adenosyl-L-methionine</name>
        <dbReference type="ChEBI" id="CHEBI:59789"/>
    </ligand>
</feature>
<dbReference type="InterPro" id="IPR003742">
    <property type="entry name" value="RlmH-like"/>
</dbReference>
<comment type="caution">
    <text evidence="6">The sequence shown here is derived from an EMBL/GenBank/DDBJ whole genome shotgun (WGS) entry which is preliminary data.</text>
</comment>
<evidence type="ECO:0000313" key="7">
    <source>
        <dbReference type="Proteomes" id="UP000540989"/>
    </source>
</evidence>
<gene>
    <name evidence="5" type="primary">rlmH</name>
    <name evidence="6" type="ORF">HDF16_001871</name>
</gene>
<dbReference type="PANTHER" id="PTHR33603">
    <property type="entry name" value="METHYLTRANSFERASE"/>
    <property type="match status" value="1"/>
</dbReference>
<dbReference type="InterPro" id="IPR029026">
    <property type="entry name" value="tRNA_m1G_MTases_N"/>
</dbReference>
<dbReference type="EC" id="2.1.1.177" evidence="5"/>
<dbReference type="Proteomes" id="UP000540989">
    <property type="component" value="Unassembled WGS sequence"/>
</dbReference>
<reference evidence="6 7" key="1">
    <citation type="submission" date="2020-08" db="EMBL/GenBank/DDBJ databases">
        <title>Genomic Encyclopedia of Type Strains, Phase IV (KMG-V): Genome sequencing to study the core and pangenomes of soil and plant-associated prokaryotes.</title>
        <authorList>
            <person name="Whitman W."/>
        </authorList>
    </citation>
    <scope>NUCLEOTIDE SEQUENCE [LARGE SCALE GENOMIC DNA]</scope>
    <source>
        <strain evidence="6 7">M8UP14</strain>
    </source>
</reference>
<keyword evidence="5" id="KW-0963">Cytoplasm</keyword>
<dbReference type="GO" id="GO:0070038">
    <property type="term" value="F:rRNA (pseudouridine-N3-)-methyltransferase activity"/>
    <property type="evidence" value="ECO:0007669"/>
    <property type="project" value="UniProtKB-UniRule"/>
</dbReference>
<keyword evidence="3 5" id="KW-0949">S-adenosyl-L-methionine</keyword>
<evidence type="ECO:0000313" key="6">
    <source>
        <dbReference type="EMBL" id="MBB5057186.1"/>
    </source>
</evidence>
<accession>A0A7W7ZC57</accession>
<dbReference type="Pfam" id="PF02590">
    <property type="entry name" value="SPOUT_MTase"/>
    <property type="match status" value="1"/>
</dbReference>
<comment type="catalytic activity">
    <reaction evidence="5">
        <text>pseudouridine(1915) in 23S rRNA + S-adenosyl-L-methionine = N(3)-methylpseudouridine(1915) in 23S rRNA + S-adenosyl-L-homocysteine + H(+)</text>
        <dbReference type="Rhea" id="RHEA:42752"/>
        <dbReference type="Rhea" id="RHEA-COMP:10221"/>
        <dbReference type="Rhea" id="RHEA-COMP:10222"/>
        <dbReference type="ChEBI" id="CHEBI:15378"/>
        <dbReference type="ChEBI" id="CHEBI:57856"/>
        <dbReference type="ChEBI" id="CHEBI:59789"/>
        <dbReference type="ChEBI" id="CHEBI:65314"/>
        <dbReference type="ChEBI" id="CHEBI:74486"/>
        <dbReference type="EC" id="2.1.1.177"/>
    </reaction>
</comment>
<dbReference type="HAMAP" id="MF_00658">
    <property type="entry name" value="23SrRNA_methyltr_H"/>
    <property type="match status" value="1"/>
</dbReference>
<dbReference type="CDD" id="cd18081">
    <property type="entry name" value="RlmH-like"/>
    <property type="match status" value="1"/>
</dbReference>
<evidence type="ECO:0000256" key="1">
    <source>
        <dbReference type="ARBA" id="ARBA00022603"/>
    </source>
</evidence>
<comment type="subcellular location">
    <subcellularLocation>
        <location evidence="5">Cytoplasm</location>
    </subcellularLocation>
</comment>
<name>A0A7W7ZC57_9BACT</name>
<proteinExistence type="inferred from homology"/>
<dbReference type="AlphaFoldDB" id="A0A7W7ZC57"/>
<keyword evidence="2 5" id="KW-0808">Transferase</keyword>
<dbReference type="RefSeq" id="WP_184215742.1">
    <property type="nucleotide sequence ID" value="NZ_JACHIP010000002.1"/>
</dbReference>
<dbReference type="EMBL" id="JACHIP010000002">
    <property type="protein sequence ID" value="MBB5057186.1"/>
    <property type="molecule type" value="Genomic_DNA"/>
</dbReference>
<keyword evidence="7" id="KW-1185">Reference proteome</keyword>
<dbReference type="PIRSF" id="PIRSF004505">
    <property type="entry name" value="MT_bac"/>
    <property type="match status" value="1"/>
</dbReference>
<dbReference type="GO" id="GO:0005737">
    <property type="term" value="C:cytoplasm"/>
    <property type="evidence" value="ECO:0007669"/>
    <property type="project" value="UniProtKB-SubCell"/>
</dbReference>
<dbReference type="InterPro" id="IPR029028">
    <property type="entry name" value="Alpha/beta_knot_MTases"/>
</dbReference>
<evidence type="ECO:0000256" key="3">
    <source>
        <dbReference type="ARBA" id="ARBA00022691"/>
    </source>
</evidence>